<name>A0AA37QDZ1_9BACT</name>
<evidence type="ECO:0000313" key="3">
    <source>
        <dbReference type="Proteomes" id="UP001161325"/>
    </source>
</evidence>
<proteinExistence type="predicted"/>
<feature type="signal peptide" evidence="1">
    <location>
        <begin position="1"/>
        <end position="23"/>
    </location>
</feature>
<sequence>MRIAATVLRATLVIGAFTLPVVAQTILAPASATAAPSHEMVVRPVGGFVMTGITLTPRQQARVRDINERYAAARDSIIGDDEQPAADSVTRARLVENIDQMMAEERLVLTPAQRARFDRNVAAVQARRRALVRRD</sequence>
<feature type="chain" id="PRO_5041265422" description="Periplasmic protein" evidence="1">
    <location>
        <begin position="24"/>
        <end position="135"/>
    </location>
</feature>
<evidence type="ECO:0000313" key="2">
    <source>
        <dbReference type="EMBL" id="GLC28562.1"/>
    </source>
</evidence>
<dbReference type="AlphaFoldDB" id="A0AA37QDZ1"/>
<dbReference type="EMBL" id="BRXS01000012">
    <property type="protein sequence ID" value="GLC28562.1"/>
    <property type="molecule type" value="Genomic_DNA"/>
</dbReference>
<protein>
    <recommendedName>
        <fullName evidence="4">Periplasmic protein</fullName>
    </recommendedName>
</protein>
<dbReference type="RefSeq" id="WP_284352958.1">
    <property type="nucleotide sequence ID" value="NZ_BRXS01000012.1"/>
</dbReference>
<comment type="caution">
    <text evidence="2">The sequence shown here is derived from an EMBL/GenBank/DDBJ whole genome shotgun (WGS) entry which is preliminary data.</text>
</comment>
<evidence type="ECO:0008006" key="4">
    <source>
        <dbReference type="Google" id="ProtNLM"/>
    </source>
</evidence>
<accession>A0AA37QDZ1</accession>
<gene>
    <name evidence="2" type="ORF">rosag_50750</name>
</gene>
<dbReference type="Proteomes" id="UP001161325">
    <property type="component" value="Unassembled WGS sequence"/>
</dbReference>
<organism evidence="2 3">
    <name type="scientific">Roseisolibacter agri</name>
    <dbReference type="NCBI Taxonomy" id="2014610"/>
    <lineage>
        <taxon>Bacteria</taxon>
        <taxon>Pseudomonadati</taxon>
        <taxon>Gemmatimonadota</taxon>
        <taxon>Gemmatimonadia</taxon>
        <taxon>Gemmatimonadales</taxon>
        <taxon>Gemmatimonadaceae</taxon>
        <taxon>Roseisolibacter</taxon>
    </lineage>
</organism>
<reference evidence="2" key="1">
    <citation type="submission" date="2022-08" db="EMBL/GenBank/DDBJ databases">
        <title>Draft genome sequencing of Roseisolibacter agri AW1220.</title>
        <authorList>
            <person name="Tobiishi Y."/>
            <person name="Tonouchi A."/>
        </authorList>
    </citation>
    <scope>NUCLEOTIDE SEQUENCE</scope>
    <source>
        <strain evidence="2">AW1220</strain>
    </source>
</reference>
<keyword evidence="1" id="KW-0732">Signal</keyword>
<evidence type="ECO:0000256" key="1">
    <source>
        <dbReference type="SAM" id="SignalP"/>
    </source>
</evidence>
<keyword evidence="3" id="KW-1185">Reference proteome</keyword>